<feature type="non-terminal residue" evidence="1">
    <location>
        <position position="265"/>
    </location>
</feature>
<sequence>MAPASAAAIAARLRARLDVLEQQRAGFGELYAPPHIITQIDAIKRELALLLATMLDDPSPLYEQLWNRALSEPPFMLLLGRCLRERAPANSAWTLRVIAGLAQLRGNGAEHMREQAAALLQANGGALEAAINTALAAEASAPNFRMRLFNLLPADLANTQMMNLVLSSTAPHDFGWDLVEHLLGKAELRLPISTPVAADEAVLARWITLHALHPAEQRPTLDAALARSGLLALGRIGEPARILRNTTPFIEDQRLEPALRISAIE</sequence>
<dbReference type="Proteomes" id="UP000050509">
    <property type="component" value="Unassembled WGS sequence"/>
</dbReference>
<reference evidence="1 2" key="1">
    <citation type="submission" date="2015-09" db="EMBL/GenBank/DDBJ databases">
        <title>Draft genome sequence of Kouleothrix aurantiaca JCM 19913.</title>
        <authorList>
            <person name="Hemp J."/>
        </authorList>
    </citation>
    <scope>NUCLEOTIDE SEQUENCE [LARGE SCALE GENOMIC DNA]</scope>
    <source>
        <strain evidence="1 2">COM-B</strain>
    </source>
</reference>
<name>A0A0P9F2S6_9CHLR</name>
<evidence type="ECO:0000313" key="2">
    <source>
        <dbReference type="Proteomes" id="UP000050509"/>
    </source>
</evidence>
<comment type="caution">
    <text evidence="1">The sequence shown here is derived from an EMBL/GenBank/DDBJ whole genome shotgun (WGS) entry which is preliminary data.</text>
</comment>
<accession>A0A0P9F2S6</accession>
<organism evidence="1 2">
    <name type="scientific">Kouleothrix aurantiaca</name>
    <dbReference type="NCBI Taxonomy" id="186479"/>
    <lineage>
        <taxon>Bacteria</taxon>
        <taxon>Bacillati</taxon>
        <taxon>Chloroflexota</taxon>
        <taxon>Chloroflexia</taxon>
        <taxon>Chloroflexales</taxon>
        <taxon>Roseiflexineae</taxon>
        <taxon>Roseiflexaceae</taxon>
        <taxon>Kouleothrix</taxon>
    </lineage>
</organism>
<proteinExistence type="predicted"/>
<dbReference type="EMBL" id="LJCR01001194">
    <property type="protein sequence ID" value="KPV50830.1"/>
    <property type="molecule type" value="Genomic_DNA"/>
</dbReference>
<protein>
    <submittedName>
        <fullName evidence="1">Uncharacterized protein</fullName>
    </submittedName>
</protein>
<keyword evidence="2" id="KW-1185">Reference proteome</keyword>
<gene>
    <name evidence="1" type="ORF">SE17_24645</name>
</gene>
<evidence type="ECO:0000313" key="1">
    <source>
        <dbReference type="EMBL" id="KPV50830.1"/>
    </source>
</evidence>
<dbReference type="AlphaFoldDB" id="A0A0P9F2S6"/>